<dbReference type="Pfam" id="PF01074">
    <property type="entry name" value="Glyco_hydro_38N"/>
    <property type="match status" value="1"/>
</dbReference>
<evidence type="ECO:0000256" key="4">
    <source>
        <dbReference type="ARBA" id="ARBA00023295"/>
    </source>
</evidence>
<accession>A0A931CFC8</accession>
<dbReference type="GO" id="GO:0009313">
    <property type="term" value="P:oligosaccharide catabolic process"/>
    <property type="evidence" value="ECO:0007669"/>
    <property type="project" value="TreeGrafter"/>
</dbReference>
<dbReference type="InterPro" id="IPR037094">
    <property type="entry name" value="Glyco_hydro_38_cen_sf"/>
</dbReference>
<dbReference type="Proteomes" id="UP000598146">
    <property type="component" value="Unassembled WGS sequence"/>
</dbReference>
<organism evidence="6 7">
    <name type="scientific">Actinoplanes aureus</name>
    <dbReference type="NCBI Taxonomy" id="2792083"/>
    <lineage>
        <taxon>Bacteria</taxon>
        <taxon>Bacillati</taxon>
        <taxon>Actinomycetota</taxon>
        <taxon>Actinomycetes</taxon>
        <taxon>Micromonosporales</taxon>
        <taxon>Micromonosporaceae</taxon>
        <taxon>Actinoplanes</taxon>
    </lineage>
</organism>
<evidence type="ECO:0000313" key="6">
    <source>
        <dbReference type="EMBL" id="MBG0566512.1"/>
    </source>
</evidence>
<dbReference type="InterPro" id="IPR011330">
    <property type="entry name" value="Glyco_hydro/deAcase_b/a-brl"/>
</dbReference>
<dbReference type="Gene3D" id="2.70.98.30">
    <property type="entry name" value="Golgi alpha-mannosidase II, domain 4"/>
    <property type="match status" value="2"/>
</dbReference>
<dbReference type="GO" id="GO:0030246">
    <property type="term" value="F:carbohydrate binding"/>
    <property type="evidence" value="ECO:0007669"/>
    <property type="project" value="InterPro"/>
</dbReference>
<dbReference type="GO" id="GO:0006013">
    <property type="term" value="P:mannose metabolic process"/>
    <property type="evidence" value="ECO:0007669"/>
    <property type="project" value="InterPro"/>
</dbReference>
<dbReference type="InterPro" id="IPR018905">
    <property type="entry name" value="A-galactase_NEW3"/>
</dbReference>
<dbReference type="SMART" id="SM00872">
    <property type="entry name" value="Alpha-mann_mid"/>
    <property type="match status" value="1"/>
</dbReference>
<keyword evidence="3" id="KW-0378">Hydrolase</keyword>
<evidence type="ECO:0000259" key="5">
    <source>
        <dbReference type="SMART" id="SM00872"/>
    </source>
</evidence>
<dbReference type="Gene3D" id="1.20.1270.50">
    <property type="entry name" value="Glycoside hydrolase family 38, central domain"/>
    <property type="match status" value="1"/>
</dbReference>
<dbReference type="InterPro" id="IPR011682">
    <property type="entry name" value="Glyco_hydro_38_C"/>
</dbReference>
<sequence length="1364" mass="146117">MRIVAVTSTELFVGDPSNPRQLVRVELDGLTGPAEITIEGPGLRGSAMAEGQITDVPITTDQEPNSNISVRVTAGPAVSDATVTVAEPGWTVWMISHFHYDPVWWNTQAAYTATWDEAGPAAAEFRAAFQHAGFDLVREHMETARRDPDYRFVLAEVDYLKPYWDAHPADRAYLRRLLSEGRLEIMGGTYNEPNTNLTSAESTVRNLVHGAGYQRGVLGGDPRTAWQLDAFGHDPQFPGLVAAAGLDSSSWARGPYHQWGPMLWTHEPKLDGWGDPSVMQFTSEFEWLSPSGDGVLTHYMPAHYSAGWQIDSKATLADAEESVYHFFLLLKRVAATRNVLLPVGTDYTPPAKWITEIQRDWNARYVSPRFVCGLPKEFFAAVRSQRSVFPPQTRDMNPVYTGKDVSFIDTKQAQREAESLLVEAETFATIAAAHGAGYPHAPLDRAWRQLVFGAHHDAITGSESDQVYLDLLTGWREAWEIAHGVRESALKVLAPQAGTGRIAVFNPSAWPRTDVARVRVSFASPGTSSVGVAGAPSLLENATLHPDGGLAAVDVVFRAADVPPVGYRTFAVEASPSGSWAEIDSAPVIANEFLRVQVDPTRGGCVTALDDVRTGRSYLVAGDTGNELRFYDEYPAHPRYHEGPWHLLPKGPATHVSSQNPASVRVERSPLGSRLTVTGTIDGVTYTQRLTLWDGSPRLDCSTTLDGFTGADRLARLRWPAAIPGGLPVSEVGAAVVGRGFAHVETDTDSAPWTLDNPAQNWFALSHTARVDVSDPSGARLHSRAVSIAEVITSGDPAAARDLVVALVRQGVTATTSVDTGPRYGRLAIDSNLPDVRIAVGGPSTNAFTAAVLATAPPEYAAELDRQLAASGSARLWIPALLGLTEVWQPNADLTDVRALPVLVVAGDLSILDGSVLAATGLAAGPDPDLDLRTVALLNRGIPGFAVDTSGALHLSLLRSCTGWPSGVWIDPPRRTAPDGSNFQQQHWTHTFEYAVVAGDGDWRDTSLVRHGQELNHPLTAIAVASGPDEQKSFVSVTNAVLAAFKPAGNPLAAGRQPSSEISRITARLYEAHGRDVSARLELWTPTTDPRPANLLEEPSDAGLDLTAIPLPPSAIRTLTFSVAPTAPAPAAPADEPPAYARYWLHNTGPAPTGNLPLTVHVDPPLSTADGSVRLTVTVASSLAEQTATGSVTLGLPDGWTSTPATVPYDLAPGAHQVTEVEVTPAAAQGCHWITARLIHDGRTVEDVARVLVGTGTPETVTAALHDTRLLLKPGDSATLGLDLSSDAAGPILVHAQLISPWHTWELFPTVTDAITLHPGAKSETHFPVRVPPGHPAGTWWAMVKLAHGGRLHYTAPVIVEVQP</sequence>
<name>A0A931CFC8_9ACTN</name>
<keyword evidence="2" id="KW-0479">Metal-binding</keyword>
<comment type="similarity">
    <text evidence="1">Belongs to the glycosyl hydrolase 38 family.</text>
</comment>
<dbReference type="SUPFAM" id="SSF88688">
    <property type="entry name" value="Families 57/38 glycoside transferase middle domain"/>
    <property type="match status" value="1"/>
</dbReference>
<dbReference type="InterPro" id="IPR011013">
    <property type="entry name" value="Gal_mutarotase_sf_dom"/>
</dbReference>
<dbReference type="InterPro" id="IPR028995">
    <property type="entry name" value="Glyco_hydro_57/38_cen_sf"/>
</dbReference>
<evidence type="ECO:0000256" key="1">
    <source>
        <dbReference type="ARBA" id="ARBA00009792"/>
    </source>
</evidence>
<dbReference type="InterPro" id="IPR015341">
    <property type="entry name" value="Glyco_hydro_38_cen"/>
</dbReference>
<dbReference type="RefSeq" id="WP_196418290.1">
    <property type="nucleotide sequence ID" value="NZ_JADQTO010000021.1"/>
</dbReference>
<dbReference type="GO" id="GO:0004559">
    <property type="term" value="F:alpha-mannosidase activity"/>
    <property type="evidence" value="ECO:0007669"/>
    <property type="project" value="InterPro"/>
</dbReference>
<dbReference type="PANTHER" id="PTHR46017">
    <property type="entry name" value="ALPHA-MANNOSIDASE 2C1"/>
    <property type="match status" value="1"/>
</dbReference>
<dbReference type="CDD" id="cd10786">
    <property type="entry name" value="GH38N_AMII_like"/>
    <property type="match status" value="1"/>
</dbReference>
<gene>
    <name evidence="6" type="ORF">I4J89_34215</name>
</gene>
<evidence type="ECO:0000256" key="3">
    <source>
        <dbReference type="ARBA" id="ARBA00022801"/>
    </source>
</evidence>
<evidence type="ECO:0000256" key="2">
    <source>
        <dbReference type="ARBA" id="ARBA00022723"/>
    </source>
</evidence>
<keyword evidence="7" id="KW-1185">Reference proteome</keyword>
<keyword evidence="4" id="KW-0326">Glycosidase</keyword>
<dbReference type="InterPro" id="IPR000602">
    <property type="entry name" value="Glyco_hydro_38_N"/>
</dbReference>
<dbReference type="Gene3D" id="3.20.110.10">
    <property type="entry name" value="Glycoside hydrolase 38, N terminal domain"/>
    <property type="match status" value="1"/>
</dbReference>
<dbReference type="SUPFAM" id="SSF74650">
    <property type="entry name" value="Galactose mutarotase-like"/>
    <property type="match status" value="2"/>
</dbReference>
<proteinExistence type="inferred from homology"/>
<feature type="domain" description="Glycoside hydrolase family 38 central" evidence="5">
    <location>
        <begin position="405"/>
        <end position="475"/>
    </location>
</feature>
<dbReference type="InterPro" id="IPR027291">
    <property type="entry name" value="Glyco_hydro_38_N_sf"/>
</dbReference>
<dbReference type="Pfam" id="PF10633">
    <property type="entry name" value="NPCBM_assoc"/>
    <property type="match status" value="1"/>
</dbReference>
<dbReference type="EMBL" id="JADQTO010000021">
    <property type="protein sequence ID" value="MBG0566512.1"/>
    <property type="molecule type" value="Genomic_DNA"/>
</dbReference>
<dbReference type="Gene3D" id="2.60.40.1180">
    <property type="entry name" value="Golgi alpha-mannosidase II"/>
    <property type="match status" value="1"/>
</dbReference>
<dbReference type="InterPro" id="IPR013780">
    <property type="entry name" value="Glyco_hydro_b"/>
</dbReference>
<comment type="caution">
    <text evidence="6">The sequence shown here is derived from an EMBL/GenBank/DDBJ whole genome shotgun (WGS) entry which is preliminary data.</text>
</comment>
<protein>
    <submittedName>
        <fullName evidence="6">Alpha-mannosidase</fullName>
    </submittedName>
</protein>
<dbReference type="SUPFAM" id="SSF88713">
    <property type="entry name" value="Glycoside hydrolase/deacetylase"/>
    <property type="match status" value="1"/>
</dbReference>
<reference evidence="6" key="1">
    <citation type="submission" date="2020-11" db="EMBL/GenBank/DDBJ databases">
        <title>Isolation and identification of active actinomycetes.</title>
        <authorList>
            <person name="Sun X."/>
        </authorList>
    </citation>
    <scope>NUCLEOTIDE SEQUENCE</scope>
    <source>
        <strain evidence="6">NEAU-A11</strain>
    </source>
</reference>
<evidence type="ECO:0000313" key="7">
    <source>
        <dbReference type="Proteomes" id="UP000598146"/>
    </source>
</evidence>
<dbReference type="GO" id="GO:0046872">
    <property type="term" value="F:metal ion binding"/>
    <property type="evidence" value="ECO:0007669"/>
    <property type="project" value="UniProtKB-KW"/>
</dbReference>
<dbReference type="Pfam" id="PF09261">
    <property type="entry name" value="Alpha-mann_mid"/>
    <property type="match status" value="1"/>
</dbReference>
<dbReference type="Pfam" id="PF07748">
    <property type="entry name" value="Glyco_hydro_38C"/>
    <property type="match status" value="1"/>
</dbReference>
<dbReference type="PANTHER" id="PTHR46017:SF1">
    <property type="entry name" value="ALPHA-MANNOSIDASE 2C1"/>
    <property type="match status" value="1"/>
</dbReference>